<dbReference type="EMBL" id="CP049811">
    <property type="protein sequence ID" value="QIK42154.1"/>
    <property type="molecule type" value="Genomic_DNA"/>
</dbReference>
<proteinExistence type="predicted"/>
<keyword evidence="2" id="KW-1185">Reference proteome</keyword>
<gene>
    <name evidence="1" type="ORF">G8E03_14260</name>
</gene>
<dbReference type="InterPro" id="IPR010718">
    <property type="entry name" value="DUF1294"/>
</dbReference>
<name>A0A6G7VQ75_9RHOB</name>
<sequence length="124" mass="14592">MNHWTYQGFAQDKARSLNGEWRIPEYALLRWTARGGAPAAYYARRTLRHKTRKEPFSSQLRRIAIRQAIWVPCVLTLVYWTNPVGLMREHEIVSKTIAAVMTETKEPALEVQKERPIVVWRRSE</sequence>
<evidence type="ECO:0000313" key="2">
    <source>
        <dbReference type="Proteomes" id="UP000500791"/>
    </source>
</evidence>
<reference evidence="1 2" key="1">
    <citation type="submission" date="2020-03" db="EMBL/GenBank/DDBJ databases">
        <title>Complete genome sequence of Monaibacterium sp. ALG8 with diverse plasmids.</title>
        <authorList>
            <person name="Sun C."/>
        </authorList>
    </citation>
    <scope>NUCLEOTIDE SEQUENCE [LARGE SCALE GENOMIC DNA]</scope>
    <source>
        <strain evidence="1 2">ALG8</strain>
    </source>
</reference>
<protein>
    <submittedName>
        <fullName evidence="1">DUF1294 domain-containing protein</fullName>
    </submittedName>
</protein>
<organism evidence="1 2">
    <name type="scientific">Pontivivens nitratireducens</name>
    <dbReference type="NCBI Taxonomy" id="2758038"/>
    <lineage>
        <taxon>Bacteria</taxon>
        <taxon>Pseudomonadati</taxon>
        <taxon>Pseudomonadota</taxon>
        <taxon>Alphaproteobacteria</taxon>
        <taxon>Rhodobacterales</taxon>
        <taxon>Paracoccaceae</taxon>
        <taxon>Pontivivens</taxon>
    </lineage>
</organism>
<dbReference type="Pfam" id="PF06961">
    <property type="entry name" value="DUF1294"/>
    <property type="match status" value="1"/>
</dbReference>
<accession>A0A6G7VQ75</accession>
<dbReference type="KEGG" id="mon:G8E03_14260"/>
<dbReference type="Proteomes" id="UP000500791">
    <property type="component" value="Chromosome"/>
</dbReference>
<evidence type="ECO:0000313" key="1">
    <source>
        <dbReference type="EMBL" id="QIK42154.1"/>
    </source>
</evidence>
<dbReference type="AlphaFoldDB" id="A0A6G7VQ75"/>